<dbReference type="GO" id="GO:0009303">
    <property type="term" value="P:rRNA transcription"/>
    <property type="evidence" value="ECO:0007669"/>
    <property type="project" value="UniProtKB-ARBA"/>
</dbReference>
<dbReference type="GeneID" id="100070825"/>
<dbReference type="Gene3D" id="6.20.250.70">
    <property type="match status" value="1"/>
</dbReference>
<comment type="subunit">
    <text evidence="6">Component of the RNA polymerase I (Pol I) complex consisting of 13 subunits: a ten-subunit catalytic core composed of POLR1A/RPA1, POLR1B/RPA2, POLR1C/RPAC1, POLR1D/RPAC2, POLR1H/RPA12, POLR2E/RPABC1, POLR2F/RPABC2, POLR2H/RPABC3, POLR2K/RPABC4 and POLR2L/RPABC5; a mobile stalk subunit POLR1F/RPA43 protruding from the core and additional subunits homologous to general transcription factors POLR1E/RPA49 and POLR1G/RPA34. Forms a heterodimer with POLR1E/RPA49. Part of Pol I pre-initiation complex (PIC), in which Pol I core assembles with RRN3 and promoter-bound UTBF and SL1/TIF-IB complex. Interacts with TAF1A thereby associates with the SL1/TIF-IB complex. Interacts with UBTF. Interacts with POLR1E/PRAF1 through its N-terminal region.</text>
</comment>
<dbReference type="Pfam" id="PF08208">
    <property type="entry name" value="RNA_polI_A34"/>
    <property type="match status" value="1"/>
</dbReference>
<dbReference type="Ensembl" id="ENSECAT00000064988.3">
    <property type="protein sequence ID" value="ENSECAP00000031889.1"/>
    <property type="gene ID" value="ENSECAG00000032490.3"/>
</dbReference>
<evidence type="ECO:0000313" key="13">
    <source>
        <dbReference type="Proteomes" id="UP000002281"/>
    </source>
</evidence>
<dbReference type="VGNC" id="VGNC:16265">
    <property type="gene designation" value="POLR1G"/>
</dbReference>
<comment type="subcellular location">
    <subcellularLocation>
        <location evidence="1">Nucleus</location>
        <location evidence="1">Nucleolus</location>
    </subcellularLocation>
</comment>
<feature type="region of interest" description="Disordered" evidence="11">
    <location>
        <begin position="243"/>
        <end position="359"/>
    </location>
</feature>
<dbReference type="OrthoDB" id="10071093at2759"/>
<evidence type="ECO:0000256" key="2">
    <source>
        <dbReference type="ARBA" id="ARBA00022553"/>
    </source>
</evidence>
<keyword evidence="4" id="KW-0539">Nucleus</keyword>
<dbReference type="GO" id="GO:0006361">
    <property type="term" value="P:transcription initiation at RNA polymerase I promoter"/>
    <property type="evidence" value="ECO:0007669"/>
    <property type="project" value="Ensembl"/>
</dbReference>
<evidence type="ECO:0000256" key="9">
    <source>
        <dbReference type="ARBA" id="ARBA00079154"/>
    </source>
</evidence>
<dbReference type="GO" id="GO:0001650">
    <property type="term" value="C:fibrillar center"/>
    <property type="evidence" value="ECO:0007669"/>
    <property type="project" value="Ensembl"/>
</dbReference>
<sequence length="530" mass="57615">MAGAPAGGAARFSCPPNFTATPPASEPTRFSLEALTGPDVELWLIQAPVDFAPDCLNGRLVPLSGSQIVKGKLAGKRHRYRVLGSSGPQAGEATLLAPSTEGGGGLTCAPVPQGRLRIFEGPQESLSGFLGTIPASPPPQIPPGLRPRFCAFGGSLPVTGPGSALALRSPASGKRKKKRHTPEASVPQEAVNGHGALEVDTALGSPEMDVGKKKKKKQQLKELEVMEPVAAEPAAEMLEPLGVPCPFTTKKRKKKPKEAEMVEPEMGLLEPEEKTGEMELMVKTEPLEETVLTPRKKRKRAKGTEEMEPVEGMMVESQLQVKMEPQEEAIPLPSSKKKKKEKGYQVMMEPGTEAIEPETKPLELQGEMMEPELPHEVEPQANAALASPKKKKKKEKWQNVMMEPGTEMVEPQEVVMEPQLPGDLEPQAALACTKKKKKKEREHKAPVPGPEILEPQGEMMELELPDEGESEARADPASTKKKKKRGRESRVAEMASQEEMPELPLNPESGEVAPPGRKKKRERHLQQDPV</sequence>
<dbReference type="ExpressionAtlas" id="A0A3Q2HF91">
    <property type="expression patterns" value="baseline"/>
</dbReference>
<reference evidence="12" key="2">
    <citation type="submission" date="2025-08" db="UniProtKB">
        <authorList>
            <consortium name="Ensembl"/>
        </authorList>
    </citation>
    <scope>IDENTIFICATION</scope>
    <source>
        <strain evidence="12">Thoroughbred</strain>
    </source>
</reference>
<accession>A0A3Q2HF91</accession>
<protein>
    <recommendedName>
        <fullName evidence="7">DNA-directed RNA polymerase I subunit RPA34</fullName>
    </recommendedName>
    <alternativeName>
        <fullName evidence="9">A34.5</fullName>
    </alternativeName>
    <alternativeName>
        <fullName evidence="10">DNA-directed RNA polymerase I subunit G</fullName>
    </alternativeName>
    <alternativeName>
        <fullName evidence="8">RNA polymerase I-associated factor PAF49</fullName>
    </alternativeName>
</protein>
<evidence type="ECO:0000256" key="5">
    <source>
        <dbReference type="ARBA" id="ARBA00061467"/>
    </source>
</evidence>
<keyword evidence="3" id="KW-0007">Acetylation</keyword>
<dbReference type="KEGG" id="ecb:100070825"/>
<evidence type="ECO:0000256" key="6">
    <source>
        <dbReference type="ARBA" id="ARBA00063634"/>
    </source>
</evidence>
<dbReference type="Bgee" id="ENSECAG00000032490">
    <property type="expression patterns" value="Expressed in trophectoderm and 23 other cell types or tissues"/>
</dbReference>
<evidence type="ECO:0000256" key="4">
    <source>
        <dbReference type="ARBA" id="ARBA00023242"/>
    </source>
</evidence>
<dbReference type="PANTHER" id="PTHR15484">
    <property type="entry name" value="DNA-DIRECTED RNA POLYMERASE I SUBUNIT RPA34"/>
    <property type="match status" value="1"/>
</dbReference>
<dbReference type="AlphaFoldDB" id="A0A3Q2HF91"/>
<comment type="similarity">
    <text evidence="5">Belongs to the eukaryotic RPA34 RNA polymerase subunit family.</text>
</comment>
<evidence type="ECO:0000256" key="11">
    <source>
        <dbReference type="SAM" id="MobiDB-lite"/>
    </source>
</evidence>
<dbReference type="GO" id="GO:0005739">
    <property type="term" value="C:mitochondrion"/>
    <property type="evidence" value="ECO:0007669"/>
    <property type="project" value="Ensembl"/>
</dbReference>
<feature type="region of interest" description="Disordered" evidence="11">
    <location>
        <begin position="420"/>
        <end position="530"/>
    </location>
</feature>
<dbReference type="GO" id="GO:0005829">
    <property type="term" value="C:cytosol"/>
    <property type="evidence" value="ECO:0007669"/>
    <property type="project" value="Ensembl"/>
</dbReference>
<dbReference type="Proteomes" id="UP000002281">
    <property type="component" value="Chromosome 10"/>
</dbReference>
<evidence type="ECO:0000256" key="8">
    <source>
        <dbReference type="ARBA" id="ARBA00077335"/>
    </source>
</evidence>
<keyword evidence="13" id="KW-1185">Reference proteome</keyword>
<dbReference type="PANTHER" id="PTHR15484:SF8">
    <property type="entry name" value="DNA-DIRECTED RNA POLYMERASE I SUBUNIT RPA34"/>
    <property type="match status" value="1"/>
</dbReference>
<dbReference type="GeneTree" id="ENSGT00450000040362"/>
<evidence type="ECO:0000313" key="14">
    <source>
        <dbReference type="VGNC" id="VGNC:16265"/>
    </source>
</evidence>
<name>A0A3Q2HF91_HORSE</name>
<dbReference type="GO" id="GO:0005654">
    <property type="term" value="C:nucleoplasm"/>
    <property type="evidence" value="ECO:0007669"/>
    <property type="project" value="Ensembl"/>
</dbReference>
<evidence type="ECO:0000256" key="7">
    <source>
        <dbReference type="ARBA" id="ARBA00073463"/>
    </source>
</evidence>
<reference evidence="12 13" key="1">
    <citation type="journal article" date="2009" name="Science">
        <title>Genome sequence, comparative analysis, and population genetics of the domestic horse.</title>
        <authorList>
            <consortium name="Broad Institute Genome Sequencing Platform"/>
            <consortium name="Broad Institute Whole Genome Assembly Team"/>
            <person name="Wade C.M."/>
            <person name="Giulotto E."/>
            <person name="Sigurdsson S."/>
            <person name="Zoli M."/>
            <person name="Gnerre S."/>
            <person name="Imsland F."/>
            <person name="Lear T.L."/>
            <person name="Adelson D.L."/>
            <person name="Bailey E."/>
            <person name="Bellone R.R."/>
            <person name="Bloecker H."/>
            <person name="Distl O."/>
            <person name="Edgar R.C."/>
            <person name="Garber M."/>
            <person name="Leeb T."/>
            <person name="Mauceli E."/>
            <person name="MacLeod J.N."/>
            <person name="Penedo M.C.T."/>
            <person name="Raison J.M."/>
            <person name="Sharpe T."/>
            <person name="Vogel J."/>
            <person name="Andersson L."/>
            <person name="Antczak D.F."/>
            <person name="Biagi T."/>
            <person name="Binns M.M."/>
            <person name="Chowdhary B.P."/>
            <person name="Coleman S.J."/>
            <person name="Della Valle G."/>
            <person name="Fryc S."/>
            <person name="Guerin G."/>
            <person name="Hasegawa T."/>
            <person name="Hill E.W."/>
            <person name="Jurka J."/>
            <person name="Kiialainen A."/>
            <person name="Lindgren G."/>
            <person name="Liu J."/>
            <person name="Magnani E."/>
            <person name="Mickelson J.R."/>
            <person name="Murray J."/>
            <person name="Nergadze S.G."/>
            <person name="Onofrio R."/>
            <person name="Pedroni S."/>
            <person name="Piras M.F."/>
            <person name="Raudsepp T."/>
            <person name="Rocchi M."/>
            <person name="Roeed K.H."/>
            <person name="Ryder O.A."/>
            <person name="Searle S."/>
            <person name="Skow L."/>
            <person name="Swinburne J.E."/>
            <person name="Syvaenen A.C."/>
            <person name="Tozaki T."/>
            <person name="Valberg S.J."/>
            <person name="Vaudin M."/>
            <person name="White J.R."/>
            <person name="Zody M.C."/>
            <person name="Lander E.S."/>
            <person name="Lindblad-Toh K."/>
        </authorList>
    </citation>
    <scope>NUCLEOTIDE SEQUENCE [LARGE SCALE GENOMIC DNA]</scope>
    <source>
        <strain evidence="12 13">Thoroughbred</strain>
    </source>
</reference>
<dbReference type="CTD" id="10849"/>
<feature type="compositionally biased region" description="Acidic residues" evidence="11">
    <location>
        <begin position="460"/>
        <end position="469"/>
    </location>
</feature>
<evidence type="ECO:0000256" key="10">
    <source>
        <dbReference type="ARBA" id="ARBA00083122"/>
    </source>
</evidence>
<keyword evidence="2" id="KW-0597">Phosphoprotein</keyword>
<feature type="region of interest" description="Disordered" evidence="11">
    <location>
        <begin position="1"/>
        <end position="25"/>
    </location>
</feature>
<proteinExistence type="inferred from homology"/>
<evidence type="ECO:0000313" key="12">
    <source>
        <dbReference type="Ensembl" id="ENSECAP00000031889.1"/>
    </source>
</evidence>
<dbReference type="GO" id="GO:0005736">
    <property type="term" value="C:RNA polymerase I complex"/>
    <property type="evidence" value="ECO:0000318"/>
    <property type="project" value="GO_Central"/>
</dbReference>
<evidence type="ECO:0000256" key="3">
    <source>
        <dbReference type="ARBA" id="ARBA00022990"/>
    </source>
</evidence>
<dbReference type="FunFam" id="6.20.250.70:FF:000001">
    <property type="entry name" value="DNA-directed RNA polymerase I subunit RPA34"/>
    <property type="match status" value="1"/>
</dbReference>
<dbReference type="InterPro" id="IPR013240">
    <property type="entry name" value="DNA-dir_RNA_pol1_su_RPA34"/>
</dbReference>
<gene>
    <name evidence="12 14" type="primary">POLR1G</name>
</gene>
<reference evidence="12" key="3">
    <citation type="submission" date="2025-09" db="UniProtKB">
        <authorList>
            <consortium name="Ensembl"/>
        </authorList>
    </citation>
    <scope>IDENTIFICATION</scope>
    <source>
        <strain evidence="12">Thoroughbred</strain>
    </source>
</reference>
<feature type="region of interest" description="Disordered" evidence="11">
    <location>
        <begin position="161"/>
        <end position="196"/>
    </location>
</feature>
<organism evidence="12 13">
    <name type="scientific">Equus caballus</name>
    <name type="common">Horse</name>
    <dbReference type="NCBI Taxonomy" id="9796"/>
    <lineage>
        <taxon>Eukaryota</taxon>
        <taxon>Metazoa</taxon>
        <taxon>Chordata</taxon>
        <taxon>Craniata</taxon>
        <taxon>Vertebrata</taxon>
        <taxon>Euteleostomi</taxon>
        <taxon>Mammalia</taxon>
        <taxon>Eutheria</taxon>
        <taxon>Laurasiatheria</taxon>
        <taxon>Perissodactyla</taxon>
        <taxon>Equidae</taxon>
        <taxon>Equus</taxon>
    </lineage>
</organism>
<feature type="compositionally biased region" description="Basic and acidic residues" evidence="11">
    <location>
        <begin position="271"/>
        <end position="286"/>
    </location>
</feature>
<evidence type="ECO:0000256" key="1">
    <source>
        <dbReference type="ARBA" id="ARBA00004604"/>
    </source>
</evidence>